<feature type="transmembrane region" description="Helical" evidence="1">
    <location>
        <begin position="456"/>
        <end position="477"/>
    </location>
</feature>
<feature type="transmembrane region" description="Helical" evidence="1">
    <location>
        <begin position="529"/>
        <end position="553"/>
    </location>
</feature>
<gene>
    <name evidence="2" type="ORF">DRJ26_04420</name>
</gene>
<evidence type="ECO:0000313" key="3">
    <source>
        <dbReference type="Proteomes" id="UP000269499"/>
    </source>
</evidence>
<evidence type="ECO:0000256" key="1">
    <source>
        <dbReference type="SAM" id="Phobius"/>
    </source>
</evidence>
<feature type="transmembrane region" description="Helical" evidence="1">
    <location>
        <begin position="238"/>
        <end position="255"/>
    </location>
</feature>
<feature type="transmembrane region" description="Helical" evidence="1">
    <location>
        <begin position="336"/>
        <end position="354"/>
    </location>
</feature>
<sequence length="596" mass="65251">YDSKKKAFTLRALALSLSLAILYTCINGYLGINFGMGFGFGAVTIVIAYAVLHRLFGGSSRSEISVILISSSSLLTVHFILGFLLYLIENSPSVNLPYWLAPPRDVVISKSLSLGYWVTPISFIVLTQIFSSILGLIFSIILSGEFLKSKRMIFPYTAISASLIDSCFKGGAAAKLVGYSAIIGLVVTILQYSASFIGFNLTVIDLTPYLPEGFIFAISLSIAFAAVGYIISAKVSLSLFASGLITYLVIAPFLVFNKVVEPSKNVMEFYNNLLFSFSISPALGIMILGGFSLSALMIIKSKFSKVKKEPNSEDVSLGYLHLYKVLWRGLMGNKKYFILTLLVAFIIHAIAYFLNPFYPLPPIISLLFTMYSFFLGSFIELVILTKMSGEAGMTMGMSSIILYDLPIFSTGYRGYTAYLANSMLRPSPWVAPGTICYIRYKDKFELSVKDIVKAKLIGWIPTLFASTVFTIIFWKYIGFGTPLMPAISLLQSKVYFQMLATGNIVGTVDPATFIAGGVIGAILELLTPISMIGIAMGMLLPPHYIVPFGLGGLIRLYTDKKYGTKFFEEKGRLIATGIMTSSIIVQVIMSILSSSI</sequence>
<organism evidence="2 3">
    <name type="scientific">Thermoproteota archaeon</name>
    <dbReference type="NCBI Taxonomy" id="2056631"/>
    <lineage>
        <taxon>Archaea</taxon>
        <taxon>Thermoproteota</taxon>
    </lineage>
</organism>
<reference evidence="2 3" key="1">
    <citation type="submission" date="2018-06" db="EMBL/GenBank/DDBJ databases">
        <title>Extensive metabolic versatility and redundancy in microbially diverse, dynamic hydrothermal sediments.</title>
        <authorList>
            <person name="Dombrowski N."/>
            <person name="Teske A."/>
            <person name="Baker B.J."/>
        </authorList>
    </citation>
    <scope>NUCLEOTIDE SEQUENCE [LARGE SCALE GENOMIC DNA]</scope>
    <source>
        <strain evidence="2">B20_G2</strain>
    </source>
</reference>
<keyword evidence="1" id="KW-0472">Membrane</keyword>
<keyword evidence="1" id="KW-0812">Transmembrane</keyword>
<protein>
    <recommendedName>
        <fullName evidence="4">Peptide transporter</fullName>
    </recommendedName>
</protein>
<accession>A0A497F047</accession>
<proteinExistence type="predicted"/>
<dbReference type="Proteomes" id="UP000269499">
    <property type="component" value="Unassembled WGS sequence"/>
</dbReference>
<feature type="transmembrane region" description="Helical" evidence="1">
    <location>
        <begin position="176"/>
        <end position="194"/>
    </location>
</feature>
<feature type="transmembrane region" description="Helical" evidence="1">
    <location>
        <begin position="64"/>
        <end position="88"/>
    </location>
</feature>
<evidence type="ECO:0000313" key="2">
    <source>
        <dbReference type="EMBL" id="RLE52651.1"/>
    </source>
</evidence>
<comment type="caution">
    <text evidence="2">The sequence shown here is derived from an EMBL/GenBank/DDBJ whole genome shotgun (WGS) entry which is preliminary data.</text>
</comment>
<feature type="transmembrane region" description="Helical" evidence="1">
    <location>
        <begin position="12"/>
        <end position="30"/>
    </location>
</feature>
<evidence type="ECO:0008006" key="4">
    <source>
        <dbReference type="Google" id="ProtNLM"/>
    </source>
</evidence>
<dbReference type="EMBL" id="QMRA01000105">
    <property type="protein sequence ID" value="RLE52651.1"/>
    <property type="molecule type" value="Genomic_DNA"/>
</dbReference>
<feature type="transmembrane region" description="Helical" evidence="1">
    <location>
        <begin position="121"/>
        <end position="142"/>
    </location>
</feature>
<feature type="transmembrane region" description="Helical" evidence="1">
    <location>
        <begin position="395"/>
        <end position="415"/>
    </location>
</feature>
<name>A0A497F047_9CREN</name>
<feature type="non-terminal residue" evidence="2">
    <location>
        <position position="1"/>
    </location>
</feature>
<feature type="transmembrane region" description="Helical" evidence="1">
    <location>
        <begin position="36"/>
        <end position="52"/>
    </location>
</feature>
<feature type="transmembrane region" description="Helical" evidence="1">
    <location>
        <begin position="360"/>
        <end position="383"/>
    </location>
</feature>
<feature type="transmembrane region" description="Helical" evidence="1">
    <location>
        <begin position="573"/>
        <end position="592"/>
    </location>
</feature>
<feature type="transmembrane region" description="Helical" evidence="1">
    <location>
        <begin position="275"/>
        <end position="299"/>
    </location>
</feature>
<keyword evidence="1" id="KW-1133">Transmembrane helix</keyword>
<feature type="transmembrane region" description="Helical" evidence="1">
    <location>
        <begin position="498"/>
        <end position="523"/>
    </location>
</feature>
<dbReference type="AlphaFoldDB" id="A0A497F047"/>
<feature type="transmembrane region" description="Helical" evidence="1">
    <location>
        <begin position="214"/>
        <end position="231"/>
    </location>
</feature>